<feature type="non-terminal residue" evidence="1">
    <location>
        <position position="1"/>
    </location>
</feature>
<reference evidence="1" key="1">
    <citation type="submission" date="2020-08" db="EMBL/GenBank/DDBJ databases">
        <title>Multicomponent nature underlies the extraordinary mechanical properties of spider dragline silk.</title>
        <authorList>
            <person name="Kono N."/>
            <person name="Nakamura H."/>
            <person name="Mori M."/>
            <person name="Yoshida Y."/>
            <person name="Ohtoshi R."/>
            <person name="Malay A.D."/>
            <person name="Moran D.A.P."/>
            <person name="Tomita M."/>
            <person name="Numata K."/>
            <person name="Arakawa K."/>
        </authorList>
    </citation>
    <scope>NUCLEOTIDE SEQUENCE</scope>
</reference>
<comment type="caution">
    <text evidence="1">The sequence shown here is derived from an EMBL/GenBank/DDBJ whole genome shotgun (WGS) entry which is preliminary data.</text>
</comment>
<keyword evidence="2" id="KW-1185">Reference proteome</keyword>
<dbReference type="Proteomes" id="UP000887013">
    <property type="component" value="Unassembled WGS sequence"/>
</dbReference>
<dbReference type="AlphaFoldDB" id="A0A8X6N566"/>
<accession>A0A8X6N566</accession>
<proteinExistence type="predicted"/>
<dbReference type="OrthoDB" id="10502663at2759"/>
<sequence>TTCTEPCRGLNPPFPKDLWSYQQHFCASSSQGKHTLVLQPLLHPICPGGQKCI</sequence>
<dbReference type="EMBL" id="BMAW01100393">
    <property type="protein sequence ID" value="GFS94640.1"/>
    <property type="molecule type" value="Genomic_DNA"/>
</dbReference>
<organism evidence="1 2">
    <name type="scientific">Nephila pilipes</name>
    <name type="common">Giant wood spider</name>
    <name type="synonym">Nephila maculata</name>
    <dbReference type="NCBI Taxonomy" id="299642"/>
    <lineage>
        <taxon>Eukaryota</taxon>
        <taxon>Metazoa</taxon>
        <taxon>Ecdysozoa</taxon>
        <taxon>Arthropoda</taxon>
        <taxon>Chelicerata</taxon>
        <taxon>Arachnida</taxon>
        <taxon>Araneae</taxon>
        <taxon>Araneomorphae</taxon>
        <taxon>Entelegynae</taxon>
        <taxon>Araneoidea</taxon>
        <taxon>Nephilidae</taxon>
        <taxon>Nephila</taxon>
    </lineage>
</organism>
<name>A0A8X6N566_NEPPI</name>
<protein>
    <submittedName>
        <fullName evidence="1">Uncharacterized protein</fullName>
    </submittedName>
</protein>
<gene>
    <name evidence="1" type="ORF">NPIL_525221</name>
</gene>
<evidence type="ECO:0000313" key="2">
    <source>
        <dbReference type="Proteomes" id="UP000887013"/>
    </source>
</evidence>
<evidence type="ECO:0000313" key="1">
    <source>
        <dbReference type="EMBL" id="GFS94640.1"/>
    </source>
</evidence>